<reference evidence="2" key="1">
    <citation type="journal article" date="2014" name="Int. J. Syst. Evol. Microbiol.">
        <title>Complete genome sequence of Corynebacterium casei LMG S-19264T (=DSM 44701T), isolated from a smear-ripened cheese.</title>
        <authorList>
            <consortium name="US DOE Joint Genome Institute (JGI-PGF)"/>
            <person name="Walter F."/>
            <person name="Albersmeier A."/>
            <person name="Kalinowski J."/>
            <person name="Ruckert C."/>
        </authorList>
    </citation>
    <scope>NUCLEOTIDE SEQUENCE</scope>
    <source>
        <strain evidence="2">CGMCC 1.15448</strain>
    </source>
</reference>
<dbReference type="EMBL" id="BMJC01000006">
    <property type="protein sequence ID" value="GGB20062.1"/>
    <property type="molecule type" value="Genomic_DNA"/>
</dbReference>
<evidence type="ECO:0000313" key="2">
    <source>
        <dbReference type="EMBL" id="GGB20062.1"/>
    </source>
</evidence>
<keyword evidence="1" id="KW-1133">Transmembrane helix</keyword>
<evidence type="ECO:0000256" key="1">
    <source>
        <dbReference type="SAM" id="Phobius"/>
    </source>
</evidence>
<feature type="transmembrane region" description="Helical" evidence="1">
    <location>
        <begin position="256"/>
        <end position="274"/>
    </location>
</feature>
<keyword evidence="1" id="KW-0812">Transmembrane</keyword>
<evidence type="ECO:0000313" key="3">
    <source>
        <dbReference type="Proteomes" id="UP000607559"/>
    </source>
</evidence>
<protein>
    <submittedName>
        <fullName evidence="2">Uncharacterized protein</fullName>
    </submittedName>
</protein>
<comment type="caution">
    <text evidence="2">The sequence shown here is derived from an EMBL/GenBank/DDBJ whole genome shotgun (WGS) entry which is preliminary data.</text>
</comment>
<name>A0A8J2UHZ2_9BACT</name>
<gene>
    <name evidence="2" type="ORF">GCM10011511_49730</name>
</gene>
<reference evidence="2" key="2">
    <citation type="submission" date="2020-09" db="EMBL/GenBank/DDBJ databases">
        <authorList>
            <person name="Sun Q."/>
            <person name="Zhou Y."/>
        </authorList>
    </citation>
    <scope>NUCLEOTIDE SEQUENCE</scope>
    <source>
        <strain evidence="2">CGMCC 1.15448</strain>
    </source>
</reference>
<feature type="transmembrane region" description="Helical" evidence="1">
    <location>
        <begin position="186"/>
        <end position="205"/>
    </location>
</feature>
<dbReference type="Proteomes" id="UP000607559">
    <property type="component" value="Unassembled WGS sequence"/>
</dbReference>
<keyword evidence="3" id="KW-1185">Reference proteome</keyword>
<organism evidence="2 3">
    <name type="scientific">Puia dinghuensis</name>
    <dbReference type="NCBI Taxonomy" id="1792502"/>
    <lineage>
        <taxon>Bacteria</taxon>
        <taxon>Pseudomonadati</taxon>
        <taxon>Bacteroidota</taxon>
        <taxon>Chitinophagia</taxon>
        <taxon>Chitinophagales</taxon>
        <taxon>Chitinophagaceae</taxon>
        <taxon>Puia</taxon>
    </lineage>
</organism>
<sequence>MNDFRRAVFTNCSVDSFSIFGENEKDDSVVVSDFSLGQLVFEPFTKNRGLLDFQEVGIPKGGALRIIRTDLGTTNFILCKFQDAILDFSSSKLTEIFVADTDFPEIVHSGGGIDHVQAQLAFGQFSTAFQRQGDTVRALEYQSREISAHFEQLSFFPSGFRSFSFTKVSLWLNKWSNDFGRNWGRGIAFTFASGVIFYLLLLWSANGLQLFFKRGCTGNLVASFLKFMNPLRFFETESLFKINADKPYLTPSPCSYIVDFISRIIIAYGFYQTIQAFRRFGRKP</sequence>
<dbReference type="AlphaFoldDB" id="A0A8J2UHZ2"/>
<keyword evidence="1" id="KW-0472">Membrane</keyword>
<accession>A0A8J2UHZ2</accession>
<proteinExistence type="predicted"/>